<dbReference type="RefSeq" id="XP_030850278.1">
    <property type="nucleotide sequence ID" value="XM_030994418.1"/>
</dbReference>
<dbReference type="GeneID" id="105442659"/>
<evidence type="ECO:0000313" key="1">
    <source>
        <dbReference type="EnsemblMetazoa" id="XP_030850278"/>
    </source>
</evidence>
<dbReference type="Proteomes" id="UP000007110">
    <property type="component" value="Unassembled WGS sequence"/>
</dbReference>
<dbReference type="EnsemblMetazoa" id="XM_030994418">
    <property type="protein sequence ID" value="XP_030850278"/>
    <property type="gene ID" value="LOC105442659"/>
</dbReference>
<reference evidence="2" key="1">
    <citation type="submission" date="2015-02" db="EMBL/GenBank/DDBJ databases">
        <title>Genome sequencing for Strongylocentrotus purpuratus.</title>
        <authorList>
            <person name="Murali S."/>
            <person name="Liu Y."/>
            <person name="Vee V."/>
            <person name="English A."/>
            <person name="Wang M."/>
            <person name="Skinner E."/>
            <person name="Han Y."/>
            <person name="Muzny D.M."/>
            <person name="Worley K.C."/>
            <person name="Gibbs R.A."/>
        </authorList>
    </citation>
    <scope>NUCLEOTIDE SEQUENCE</scope>
</reference>
<evidence type="ECO:0000313" key="2">
    <source>
        <dbReference type="Proteomes" id="UP000007110"/>
    </source>
</evidence>
<dbReference type="InParanoid" id="A0A7M7PJE6"/>
<protein>
    <recommendedName>
        <fullName evidence="3">SWIM-type domain-containing protein</fullName>
    </recommendedName>
</protein>
<evidence type="ECO:0008006" key="3">
    <source>
        <dbReference type="Google" id="ProtNLM"/>
    </source>
</evidence>
<dbReference type="PANTHER" id="PTHR31669:SF251">
    <property type="entry name" value="PROTEIN FAR1-RELATED SEQUENCE"/>
    <property type="match status" value="1"/>
</dbReference>
<keyword evidence="2" id="KW-1185">Reference proteome</keyword>
<dbReference type="PANTHER" id="PTHR31669">
    <property type="entry name" value="PROTEIN FAR1-RELATED SEQUENCE 10-RELATED"/>
    <property type="match status" value="1"/>
</dbReference>
<sequence length="891" mass="101554">MLAAILNYKMVIVISADDESEEDSLSTARRNDGSREGAKRIKVEVVDEEDVKPPTETPHQDEHILYRGKWYAFKKSKTFYRNSTDVAKKILFPSSTVNSSVPSACDEELGFIIDSSKLQFAADVTCDETGKYHRPSYSRCALVLGKENNVKLLKQGGLSGGDEYTLLRRYYAHRDTPGFFRTVYELQRDGYRACPNVLIRYEWRTEKTALRLTPHGNSKRDETPYIRSKKQLLTSLKQSSKGKSAQVKMNEIFDHEGGSTGIGSFSSVARNRNQVYRHSPSEKKGTDFNRLMEMNVSGGFVRSVEFTNDDGKGPNPRCCLYTDKQIADIKKHCIDGSVLTFDATFDLGKMYVTIASYRHQGFVNKTNEKNVLMPGPILLHCKKDIETYRYFGNQISKALDNKKISAFGTDGEKAMYKGLQETNSFKQSDHLLCMLHHRQNVDSKLQKLGVKNNADKILRSIYGEQVKETRHEGLVDSSTEKEYEEGLQFWCTRWDSLEEEETGKDPMFSTWFRQYKSQEVRESMLKPLRQKAGLGDPPRQFTTNDSESINAMLSKWVGGQKSWDDLADSLEAFVRSKYKELEMALMGLGERKVSPGLKELQKTQLEWTHMTMAERRAVLECADLDVEEENEAALSIEPEESGIGGFTIHELRTVWRKAGKIMATDHSVVDFPATSDQMICFDGDQHFRITQKDLFICDKNCRSFAFHNRLFCEHTLAVADQKGKLAEFLCKINGKRRSSSIDLVNSVLNKQCSGSGKKSTQKRKGANNAVSTVISTVIPQQRPAQPFTVTRKVGVIKKCYGCKQEFSNTLNFPPHDLILKKMDIREWFDKTSGEKKQTFGLVPTYYHLKLNCVRIRYPYTELKDILVYQEIQQQLTAEHIAILRDFGIDIA</sequence>
<accession>A0A7M7PJE6</accession>
<name>A0A7M7PJE6_STRPU</name>
<dbReference type="GO" id="GO:0006355">
    <property type="term" value="P:regulation of DNA-templated transcription"/>
    <property type="evidence" value="ECO:0007669"/>
    <property type="project" value="InterPro"/>
</dbReference>
<dbReference type="InterPro" id="IPR031052">
    <property type="entry name" value="FHY3/FAR1"/>
</dbReference>
<organism evidence="1 2">
    <name type="scientific">Strongylocentrotus purpuratus</name>
    <name type="common">Purple sea urchin</name>
    <dbReference type="NCBI Taxonomy" id="7668"/>
    <lineage>
        <taxon>Eukaryota</taxon>
        <taxon>Metazoa</taxon>
        <taxon>Echinodermata</taxon>
        <taxon>Eleutherozoa</taxon>
        <taxon>Echinozoa</taxon>
        <taxon>Echinoidea</taxon>
        <taxon>Euechinoidea</taxon>
        <taxon>Echinacea</taxon>
        <taxon>Camarodonta</taxon>
        <taxon>Echinidea</taxon>
        <taxon>Strongylocentrotidae</taxon>
        <taxon>Strongylocentrotus</taxon>
    </lineage>
</organism>
<proteinExistence type="predicted"/>
<reference evidence="1" key="2">
    <citation type="submission" date="2021-01" db="UniProtKB">
        <authorList>
            <consortium name="EnsemblMetazoa"/>
        </authorList>
    </citation>
    <scope>IDENTIFICATION</scope>
</reference>
<dbReference type="OrthoDB" id="6077520at2759"/>
<dbReference type="AlphaFoldDB" id="A0A7M7PJE6"/>
<dbReference type="OMA" id="DEHILYR"/>
<dbReference type="KEGG" id="spu:105442659"/>